<reference evidence="7" key="1">
    <citation type="journal article" date="2018" name="Nat. Microbiol.">
        <title>Leveraging single-cell genomics to expand the fungal tree of life.</title>
        <authorList>
            <person name="Ahrendt S.R."/>
            <person name="Quandt C.A."/>
            <person name="Ciobanu D."/>
            <person name="Clum A."/>
            <person name="Salamov A."/>
            <person name="Andreopoulos B."/>
            <person name="Cheng J.F."/>
            <person name="Woyke T."/>
            <person name="Pelin A."/>
            <person name="Henrissat B."/>
            <person name="Reynolds N.K."/>
            <person name="Benny G.L."/>
            <person name="Smith M.E."/>
            <person name="James T.Y."/>
            <person name="Grigoriev I.V."/>
        </authorList>
    </citation>
    <scope>NUCLEOTIDE SEQUENCE [LARGE SCALE GENOMIC DNA]</scope>
    <source>
        <strain evidence="7">Baker2002</strain>
    </source>
</reference>
<feature type="transmembrane region" description="Helical" evidence="5">
    <location>
        <begin position="138"/>
        <end position="154"/>
    </location>
</feature>
<name>A0A4P9ZGI9_9ASCO</name>
<feature type="transmembrane region" description="Helical" evidence="5">
    <location>
        <begin position="76"/>
        <end position="96"/>
    </location>
</feature>
<feature type="transmembrane region" description="Helical" evidence="5">
    <location>
        <begin position="299"/>
        <end position="317"/>
    </location>
</feature>
<keyword evidence="7" id="KW-1185">Reference proteome</keyword>
<organism evidence="6 7">
    <name type="scientific">Metschnikowia bicuspidata</name>
    <dbReference type="NCBI Taxonomy" id="27322"/>
    <lineage>
        <taxon>Eukaryota</taxon>
        <taxon>Fungi</taxon>
        <taxon>Dikarya</taxon>
        <taxon>Ascomycota</taxon>
        <taxon>Saccharomycotina</taxon>
        <taxon>Pichiomycetes</taxon>
        <taxon>Metschnikowiaceae</taxon>
        <taxon>Metschnikowia</taxon>
    </lineage>
</organism>
<sequence>MPGYVIPEKYQGFGEAVLESPSKLGTSSGNSPLDSDTKEREDGYIVVTFDGGNDPSKPLNWSLTYKTLFIIQTQNLIALVYMVSAIYTPGIPAIMADMNISQTLARPPLTLFVFGYDLGPMIFSPLSENARFGRTNIYIFFASPCLATGGASIADITRMPWIPVTISLWSIATVCLLALGPLIGAAMIEAENDRWTFWFVCFVSGAFLVILSWFLSETYEKTILYRKAERLRAFTGNDKIVSEGHLDNMLLNIHEILIETLYRPFEVVVFEPEVLVINLYIGLVYSVMYFWFEAFPIVFMEVYNFSLIVVGAPYVALKMLNNEEIFPEVFIPMAIVGSILMPIGLIIFAWTSMPSFTGLSP</sequence>
<keyword evidence="4 5" id="KW-0472">Membrane</keyword>
<comment type="subcellular location">
    <subcellularLocation>
        <location evidence="1">Membrane</location>
        <topology evidence="1">Multi-pass membrane protein</topology>
    </subcellularLocation>
</comment>
<dbReference type="Proteomes" id="UP000268321">
    <property type="component" value="Unassembled WGS sequence"/>
</dbReference>
<keyword evidence="3 5" id="KW-1133">Transmembrane helix</keyword>
<dbReference type="GO" id="GO:1990961">
    <property type="term" value="P:xenobiotic detoxification by transmembrane export across the plasma membrane"/>
    <property type="evidence" value="ECO:0007669"/>
    <property type="project" value="TreeGrafter"/>
</dbReference>
<proteinExistence type="predicted"/>
<dbReference type="PANTHER" id="PTHR23502:SF23">
    <property type="entry name" value="FLUCONAZOLE RESISTANCE PROTEIN 1"/>
    <property type="match status" value="1"/>
</dbReference>
<dbReference type="GO" id="GO:0005886">
    <property type="term" value="C:plasma membrane"/>
    <property type="evidence" value="ECO:0007669"/>
    <property type="project" value="TreeGrafter"/>
</dbReference>
<dbReference type="Gene3D" id="1.20.1250.20">
    <property type="entry name" value="MFS general substrate transporter like domains"/>
    <property type="match status" value="1"/>
</dbReference>
<feature type="transmembrane region" description="Helical" evidence="5">
    <location>
        <begin position="274"/>
        <end position="292"/>
    </location>
</feature>
<dbReference type="Pfam" id="PF07690">
    <property type="entry name" value="MFS_1"/>
    <property type="match status" value="1"/>
</dbReference>
<dbReference type="InterPro" id="IPR011701">
    <property type="entry name" value="MFS"/>
</dbReference>
<evidence type="ECO:0000313" key="6">
    <source>
        <dbReference type="EMBL" id="RKP32028.1"/>
    </source>
</evidence>
<evidence type="ECO:0000256" key="2">
    <source>
        <dbReference type="ARBA" id="ARBA00022692"/>
    </source>
</evidence>
<evidence type="ECO:0000256" key="5">
    <source>
        <dbReference type="SAM" id="Phobius"/>
    </source>
</evidence>
<dbReference type="PANTHER" id="PTHR23502">
    <property type="entry name" value="MAJOR FACILITATOR SUPERFAMILY"/>
    <property type="match status" value="1"/>
</dbReference>
<dbReference type="SUPFAM" id="SSF103473">
    <property type="entry name" value="MFS general substrate transporter"/>
    <property type="match status" value="1"/>
</dbReference>
<evidence type="ECO:0000256" key="3">
    <source>
        <dbReference type="ARBA" id="ARBA00022989"/>
    </source>
</evidence>
<dbReference type="GO" id="GO:0015244">
    <property type="term" value="F:fluconazole transmembrane transporter activity"/>
    <property type="evidence" value="ECO:0007669"/>
    <property type="project" value="TreeGrafter"/>
</dbReference>
<protein>
    <submittedName>
        <fullName evidence="6">MFS general substrate transporter</fullName>
    </submittedName>
</protein>
<dbReference type="AlphaFoldDB" id="A0A4P9ZGI9"/>
<gene>
    <name evidence="6" type="ORF">METBISCDRAFT_21933</name>
</gene>
<evidence type="ECO:0000256" key="4">
    <source>
        <dbReference type="ARBA" id="ARBA00023136"/>
    </source>
</evidence>
<dbReference type="OrthoDB" id="3357846at2759"/>
<evidence type="ECO:0000256" key="1">
    <source>
        <dbReference type="ARBA" id="ARBA00004141"/>
    </source>
</evidence>
<accession>A0A4P9ZGI9</accession>
<feature type="transmembrane region" description="Helical" evidence="5">
    <location>
        <begin position="166"/>
        <end position="188"/>
    </location>
</feature>
<evidence type="ECO:0000313" key="7">
    <source>
        <dbReference type="Proteomes" id="UP000268321"/>
    </source>
</evidence>
<feature type="transmembrane region" description="Helical" evidence="5">
    <location>
        <begin position="195"/>
        <end position="215"/>
    </location>
</feature>
<keyword evidence="2 5" id="KW-0812">Transmembrane</keyword>
<feature type="transmembrane region" description="Helical" evidence="5">
    <location>
        <begin position="329"/>
        <end position="350"/>
    </location>
</feature>
<dbReference type="InterPro" id="IPR036259">
    <property type="entry name" value="MFS_trans_sf"/>
</dbReference>
<dbReference type="EMBL" id="ML004435">
    <property type="protein sequence ID" value="RKP32028.1"/>
    <property type="molecule type" value="Genomic_DNA"/>
</dbReference>